<keyword evidence="3" id="KW-0732">Signal</keyword>
<proteinExistence type="predicted"/>
<dbReference type="EMBL" id="JBJQND010000002">
    <property type="protein sequence ID" value="KAL3886856.1"/>
    <property type="molecule type" value="Genomic_DNA"/>
</dbReference>
<dbReference type="AlphaFoldDB" id="A0ABD3XMM1"/>
<accession>A0ABD3XMM1</accession>
<keyword evidence="2" id="KW-1133">Transmembrane helix</keyword>
<gene>
    <name evidence="4" type="ORF">ACJMK2_026818</name>
</gene>
<evidence type="ECO:0000256" key="1">
    <source>
        <dbReference type="SAM" id="Coils"/>
    </source>
</evidence>
<reference evidence="4 5" key="1">
    <citation type="submission" date="2024-11" db="EMBL/GenBank/DDBJ databases">
        <title>Chromosome-level genome assembly of the freshwater bivalve Anodonta woodiana.</title>
        <authorList>
            <person name="Chen X."/>
        </authorList>
    </citation>
    <scope>NUCLEOTIDE SEQUENCE [LARGE SCALE GENOMIC DNA]</scope>
    <source>
        <strain evidence="4">MN2024</strain>
        <tissue evidence="4">Gills</tissue>
    </source>
</reference>
<keyword evidence="2" id="KW-0472">Membrane</keyword>
<keyword evidence="5" id="KW-1185">Reference proteome</keyword>
<keyword evidence="1" id="KW-0175">Coiled coil</keyword>
<evidence type="ECO:0000256" key="2">
    <source>
        <dbReference type="SAM" id="Phobius"/>
    </source>
</evidence>
<evidence type="ECO:0000256" key="3">
    <source>
        <dbReference type="SAM" id="SignalP"/>
    </source>
</evidence>
<dbReference type="Proteomes" id="UP001634394">
    <property type="component" value="Unassembled WGS sequence"/>
</dbReference>
<feature type="coiled-coil region" evidence="1">
    <location>
        <begin position="58"/>
        <end position="121"/>
    </location>
</feature>
<name>A0ABD3XMM1_SINWO</name>
<protein>
    <submittedName>
        <fullName evidence="4">Uncharacterized protein</fullName>
    </submittedName>
</protein>
<feature type="transmembrane region" description="Helical" evidence="2">
    <location>
        <begin position="203"/>
        <end position="221"/>
    </location>
</feature>
<feature type="signal peptide" evidence="3">
    <location>
        <begin position="1"/>
        <end position="17"/>
    </location>
</feature>
<evidence type="ECO:0000313" key="5">
    <source>
        <dbReference type="Proteomes" id="UP001634394"/>
    </source>
</evidence>
<organism evidence="4 5">
    <name type="scientific">Sinanodonta woodiana</name>
    <name type="common">Chinese pond mussel</name>
    <name type="synonym">Anodonta woodiana</name>
    <dbReference type="NCBI Taxonomy" id="1069815"/>
    <lineage>
        <taxon>Eukaryota</taxon>
        <taxon>Metazoa</taxon>
        <taxon>Spiralia</taxon>
        <taxon>Lophotrochozoa</taxon>
        <taxon>Mollusca</taxon>
        <taxon>Bivalvia</taxon>
        <taxon>Autobranchia</taxon>
        <taxon>Heteroconchia</taxon>
        <taxon>Palaeoheterodonta</taxon>
        <taxon>Unionida</taxon>
        <taxon>Unionoidea</taxon>
        <taxon>Unionidae</taxon>
        <taxon>Unioninae</taxon>
        <taxon>Sinanodonta</taxon>
    </lineage>
</organism>
<keyword evidence="2" id="KW-0812">Transmembrane</keyword>
<feature type="chain" id="PRO_5044893596" evidence="3">
    <location>
        <begin position="18"/>
        <end position="439"/>
    </location>
</feature>
<sequence length="439" mass="50312">MAFTFTGLFTCLISCFGHYNPESGKHTETIVTPHVSDEILKRLDKLDAKFGHLDARLSILETRELVNVRQRLEKLENDISSVKTIGNDLEKHKRAMEEFAKAFLKTDINELKNMIKRTDDKLSVEISKTMDLMLKMQQTFIDFKAETDERSKQVQDIQGDQKELSEVLKDLSENITGISIELLVLDQRTEDIMENNHENSSTTLTIMVNTVLLALVIVYLYSRKRENMLVNTDVQASAEQVNQAELHDSTQYSIAATILHQVQGLMLDKGLCVISFYKETHPLHMRMTMSVVDTFQLEPLEFIVQKHTSILEIPPVCLYWIFVDSNKQNVIFEDPNLGLGDLRVTTLRAIQKMGGKVVILYVRDLNSAQLQSNQLYNPDLVSVTKHQELSALNQLSHVFSAYETLTEFQKQNLQRIVMEELDLLENLSFSQNVNHSMVE</sequence>
<comment type="caution">
    <text evidence="4">The sequence shown here is derived from an EMBL/GenBank/DDBJ whole genome shotgun (WGS) entry which is preliminary data.</text>
</comment>
<evidence type="ECO:0000313" key="4">
    <source>
        <dbReference type="EMBL" id="KAL3886856.1"/>
    </source>
</evidence>